<dbReference type="InterPro" id="IPR012675">
    <property type="entry name" value="Beta-grasp_dom_sf"/>
</dbReference>
<dbReference type="FunFam" id="3.10.20.30:FF:000020">
    <property type="entry name" value="Xanthine dehydrogenase iron-sulfur subunit"/>
    <property type="match status" value="1"/>
</dbReference>
<accession>A0A1W2M2X9</accession>
<gene>
    <name evidence="8" type="ORF">AVR91_0203570</name>
</gene>
<dbReference type="GO" id="GO:0046872">
    <property type="term" value="F:metal ion binding"/>
    <property type="evidence" value="ECO:0007669"/>
    <property type="project" value="UniProtKB-KW"/>
</dbReference>
<evidence type="ECO:0000256" key="3">
    <source>
        <dbReference type="ARBA" id="ARBA00023002"/>
    </source>
</evidence>
<evidence type="ECO:0000256" key="1">
    <source>
        <dbReference type="ARBA" id="ARBA00022714"/>
    </source>
</evidence>
<dbReference type="InterPro" id="IPR001041">
    <property type="entry name" value="2Fe-2S_ferredoxin-type"/>
</dbReference>
<dbReference type="Pfam" id="PF01799">
    <property type="entry name" value="Fer2_2"/>
    <property type="match status" value="1"/>
</dbReference>
<keyword evidence="5" id="KW-0411">Iron-sulfur</keyword>
<dbReference type="Gene3D" id="3.10.20.30">
    <property type="match status" value="1"/>
</dbReference>
<dbReference type="Gene3D" id="1.10.150.120">
    <property type="entry name" value="[2Fe-2S]-binding domain"/>
    <property type="match status" value="1"/>
</dbReference>
<organism evidence="8 9">
    <name type="scientific">Amycolatopsis keratiniphila subsp. keratiniphila</name>
    <dbReference type="NCBI Taxonomy" id="227715"/>
    <lineage>
        <taxon>Bacteria</taxon>
        <taxon>Bacillati</taxon>
        <taxon>Actinomycetota</taxon>
        <taxon>Actinomycetes</taxon>
        <taxon>Pseudonocardiales</taxon>
        <taxon>Pseudonocardiaceae</taxon>
        <taxon>Amycolatopsis</taxon>
        <taxon>Amycolatopsis japonica group</taxon>
    </lineage>
</organism>
<dbReference type="PANTHER" id="PTHR45331">
    <property type="entry name" value="OXIDOREDUCTASE, IRON-SULPHUR BINDING SUBUNIT-RELATED-RELATED"/>
    <property type="match status" value="1"/>
</dbReference>
<dbReference type="InterPro" id="IPR036010">
    <property type="entry name" value="2Fe-2S_ferredoxin-like_sf"/>
</dbReference>
<dbReference type="FunFam" id="1.10.150.120:FF:000003">
    <property type="entry name" value="Carbon monoxide dehydrogenase, small subunit"/>
    <property type="match status" value="1"/>
</dbReference>
<evidence type="ECO:0000259" key="7">
    <source>
        <dbReference type="PROSITE" id="PS51085"/>
    </source>
</evidence>
<dbReference type="GO" id="GO:0051537">
    <property type="term" value="F:2 iron, 2 sulfur cluster binding"/>
    <property type="evidence" value="ECO:0007669"/>
    <property type="project" value="UniProtKB-KW"/>
</dbReference>
<evidence type="ECO:0000256" key="4">
    <source>
        <dbReference type="ARBA" id="ARBA00023004"/>
    </source>
</evidence>
<dbReference type="SUPFAM" id="SSF54292">
    <property type="entry name" value="2Fe-2S ferredoxin-like"/>
    <property type="match status" value="1"/>
</dbReference>
<reference evidence="8 9" key="1">
    <citation type="submission" date="2016-12" db="EMBL/GenBank/DDBJ databases">
        <title>Amycolatopsis keratiniphila subsp. keratiniphila genome sequencing and assembly.</title>
        <authorList>
            <person name="Mayilraj S."/>
            <person name="Kaur N."/>
        </authorList>
    </citation>
    <scope>NUCLEOTIDE SEQUENCE [LARGE SCALE GENOMIC DNA]</scope>
    <source>
        <strain evidence="8 9">DSM 44409</strain>
    </source>
</reference>
<dbReference type="SUPFAM" id="SSF47741">
    <property type="entry name" value="CO dehydrogenase ISP C-domain like"/>
    <property type="match status" value="1"/>
</dbReference>
<dbReference type="GO" id="GO:0016903">
    <property type="term" value="F:oxidoreductase activity, acting on the aldehyde or oxo group of donors"/>
    <property type="evidence" value="ECO:0007669"/>
    <property type="project" value="TreeGrafter"/>
</dbReference>
<dbReference type="PANTHER" id="PTHR45331:SF2">
    <property type="entry name" value="OXIDOREDUCTASE WITH IRON-SULFUR SUBUNIT"/>
    <property type="match status" value="1"/>
</dbReference>
<dbReference type="PROSITE" id="PS00197">
    <property type="entry name" value="2FE2S_FER_1"/>
    <property type="match status" value="1"/>
</dbReference>
<evidence type="ECO:0000313" key="9">
    <source>
        <dbReference type="Proteomes" id="UP000076660"/>
    </source>
</evidence>
<evidence type="ECO:0000313" key="8">
    <source>
        <dbReference type="EMBL" id="ONF74378.1"/>
    </source>
</evidence>
<name>A0A1W2M2X9_9PSEU</name>
<dbReference type="Proteomes" id="UP000076660">
    <property type="component" value="Unassembled WGS sequence"/>
</dbReference>
<sequence length="172" mass="17974">MSNRGTPIDLEEPSLGHADTCAVTLVVNGEPRTIAVDTRASLLDVLRAQLGLTGTKRGCDQGACGACTILLGNQRVLACLTIAARHDGEQITTVEGLAHGDQPHPMQAAFIRHDAFQCGFCTPGQIVSAVGLLSENPDVDVNEIPEQMSGNLCRCAAYPGIRAAIADAKGAR</sequence>
<keyword evidence="1" id="KW-0001">2Fe-2S</keyword>
<proteinExistence type="predicted"/>
<dbReference type="Pfam" id="PF00111">
    <property type="entry name" value="Fer2"/>
    <property type="match status" value="1"/>
</dbReference>
<evidence type="ECO:0000256" key="5">
    <source>
        <dbReference type="ARBA" id="ARBA00023014"/>
    </source>
</evidence>
<dbReference type="OrthoDB" id="159930at2"/>
<dbReference type="InterPro" id="IPR052914">
    <property type="entry name" value="Aldehyde_Oxdr_Iron-Sulfur"/>
</dbReference>
<evidence type="ECO:0000256" key="2">
    <source>
        <dbReference type="ARBA" id="ARBA00022723"/>
    </source>
</evidence>
<comment type="caution">
    <text evidence="8">The sequence shown here is derived from an EMBL/GenBank/DDBJ whole genome shotgun (WGS) entry which is preliminary data.</text>
</comment>
<evidence type="ECO:0000256" key="6">
    <source>
        <dbReference type="ARBA" id="ARBA00060707"/>
    </source>
</evidence>
<keyword evidence="3" id="KW-0560">Oxidoreductase</keyword>
<protein>
    <submittedName>
        <fullName evidence="8">(2Fe-2S)-binding protein</fullName>
    </submittedName>
</protein>
<dbReference type="AlphaFoldDB" id="A0A1W2M2X9"/>
<dbReference type="InterPro" id="IPR002888">
    <property type="entry name" value="2Fe-2S-bd"/>
</dbReference>
<dbReference type="CDD" id="cd00207">
    <property type="entry name" value="fer2"/>
    <property type="match status" value="1"/>
</dbReference>
<feature type="domain" description="2Fe-2S ferredoxin-type" evidence="7">
    <location>
        <begin position="21"/>
        <end position="97"/>
    </location>
</feature>
<dbReference type="InterPro" id="IPR006058">
    <property type="entry name" value="2Fe2S_fd_BS"/>
</dbReference>
<dbReference type="PROSITE" id="PS51085">
    <property type="entry name" value="2FE2S_FER_2"/>
    <property type="match status" value="1"/>
</dbReference>
<dbReference type="InterPro" id="IPR036884">
    <property type="entry name" value="2Fe-2S-bd_dom_sf"/>
</dbReference>
<comment type="pathway">
    <text evidence="6">Alkaloid degradation; nicotine degradation.</text>
</comment>
<keyword evidence="2" id="KW-0479">Metal-binding</keyword>
<keyword evidence="4" id="KW-0408">Iron</keyword>
<dbReference type="EMBL" id="LQMT02000005">
    <property type="protein sequence ID" value="ONF74378.1"/>
    <property type="molecule type" value="Genomic_DNA"/>
</dbReference>